<name>A0ABD3N9W1_9STRA</name>
<accession>A0ABD3N9W1</accession>
<evidence type="ECO:0000313" key="1">
    <source>
        <dbReference type="EMBL" id="KAL3771806.1"/>
    </source>
</evidence>
<reference evidence="1 2" key="1">
    <citation type="submission" date="2024-10" db="EMBL/GenBank/DDBJ databases">
        <title>Updated reference genomes for cyclostephanoid diatoms.</title>
        <authorList>
            <person name="Roberts W.R."/>
            <person name="Alverson A.J."/>
        </authorList>
    </citation>
    <scope>NUCLEOTIDE SEQUENCE [LARGE SCALE GENOMIC DNA]</scope>
    <source>
        <strain evidence="1 2">AJA276-08</strain>
    </source>
</reference>
<keyword evidence="2" id="KW-1185">Reference proteome</keyword>
<dbReference type="Proteomes" id="UP001530315">
    <property type="component" value="Unassembled WGS sequence"/>
</dbReference>
<proteinExistence type="predicted"/>
<protein>
    <submittedName>
        <fullName evidence="1">Uncharacterized protein</fullName>
    </submittedName>
</protein>
<organism evidence="1 2">
    <name type="scientific">Stephanodiscus triporus</name>
    <dbReference type="NCBI Taxonomy" id="2934178"/>
    <lineage>
        <taxon>Eukaryota</taxon>
        <taxon>Sar</taxon>
        <taxon>Stramenopiles</taxon>
        <taxon>Ochrophyta</taxon>
        <taxon>Bacillariophyta</taxon>
        <taxon>Coscinodiscophyceae</taxon>
        <taxon>Thalassiosirophycidae</taxon>
        <taxon>Stephanodiscales</taxon>
        <taxon>Stephanodiscaceae</taxon>
        <taxon>Stephanodiscus</taxon>
    </lineage>
</organism>
<comment type="caution">
    <text evidence="1">The sequence shown here is derived from an EMBL/GenBank/DDBJ whole genome shotgun (WGS) entry which is preliminary data.</text>
</comment>
<gene>
    <name evidence="1" type="ORF">ACHAW5_005361</name>
</gene>
<dbReference type="AlphaFoldDB" id="A0ABD3N9W1"/>
<sequence length="455" mass="52700">MAGAVEKKKLGPNGNKILRQGCSGNMQNQVCRYRYHSVTSLKVHPSTMWFEKERGNNHYSVIGILDGFDFEKPLDHDDNKPLYEPWDTSVDFYDCVKMYYEGNTDVRAGSTGIAATVMQFWLKRKPRLLHDYSLAGYILSPNPTIMAHASDNKTLHHDGAVERLITKLLVDPSLVGNDWTIQRAKLIDTFYEEYGDFTNRRGVFDRENIWIMAADDNCKAYRWHFKYSYQQTKVLGKLACLVLSKILGIGTAERNWKQVKAVKSGQRVNTSIDKTRKQVLIYAQYQQMRAQARAMKLSAAGKLWEDKDFEGLKMDAYCKEIQMSLEEEVAEPEEPVRILRLWKEKWELKKIGPQGNQLLEARLMSKYGGLKFCDIDKGNRVMTVIKMVFVKQRDKNAYHAFAALPGYDPTIGDHDKANDPYWQPWEINEDLHDCMRTYYETEEGREIMSRYSTKG</sequence>
<dbReference type="EMBL" id="JALLAZ020001595">
    <property type="protein sequence ID" value="KAL3771806.1"/>
    <property type="molecule type" value="Genomic_DNA"/>
</dbReference>
<evidence type="ECO:0000313" key="2">
    <source>
        <dbReference type="Proteomes" id="UP001530315"/>
    </source>
</evidence>